<evidence type="ECO:0000313" key="9">
    <source>
        <dbReference type="Proteomes" id="UP001149165"/>
    </source>
</evidence>
<dbReference type="OrthoDB" id="6770063at2759"/>
<feature type="transmembrane region" description="Helical" evidence="6">
    <location>
        <begin position="311"/>
        <end position="335"/>
    </location>
</feature>
<accession>A0A9W9KPW4</accession>
<comment type="subcellular location">
    <subcellularLocation>
        <location evidence="1">Membrane</location>
        <topology evidence="1">Multi-pass membrane protein</topology>
    </subcellularLocation>
</comment>
<evidence type="ECO:0000313" key="8">
    <source>
        <dbReference type="EMBL" id="KAJ5113552.1"/>
    </source>
</evidence>
<keyword evidence="4 6" id="KW-0472">Membrane</keyword>
<keyword evidence="9" id="KW-1185">Reference proteome</keyword>
<feature type="transmembrane region" description="Helical" evidence="6">
    <location>
        <begin position="457"/>
        <end position="479"/>
    </location>
</feature>
<evidence type="ECO:0000256" key="5">
    <source>
        <dbReference type="SAM" id="MobiDB-lite"/>
    </source>
</evidence>
<evidence type="ECO:0000256" key="6">
    <source>
        <dbReference type="SAM" id="Phobius"/>
    </source>
</evidence>
<dbReference type="GO" id="GO:0016020">
    <property type="term" value="C:membrane"/>
    <property type="evidence" value="ECO:0007669"/>
    <property type="project" value="UniProtKB-SubCell"/>
</dbReference>
<feature type="transmembrane region" description="Helical" evidence="6">
    <location>
        <begin position="84"/>
        <end position="101"/>
    </location>
</feature>
<organism evidence="8 9">
    <name type="scientific">Penicillium angulare</name>
    <dbReference type="NCBI Taxonomy" id="116970"/>
    <lineage>
        <taxon>Eukaryota</taxon>
        <taxon>Fungi</taxon>
        <taxon>Dikarya</taxon>
        <taxon>Ascomycota</taxon>
        <taxon>Pezizomycotina</taxon>
        <taxon>Eurotiomycetes</taxon>
        <taxon>Eurotiomycetidae</taxon>
        <taxon>Eurotiales</taxon>
        <taxon>Aspergillaceae</taxon>
        <taxon>Penicillium</taxon>
    </lineage>
</organism>
<feature type="region of interest" description="Disordered" evidence="5">
    <location>
        <begin position="1"/>
        <end position="78"/>
    </location>
</feature>
<dbReference type="GO" id="GO:0022857">
    <property type="term" value="F:transmembrane transporter activity"/>
    <property type="evidence" value="ECO:0007669"/>
    <property type="project" value="InterPro"/>
</dbReference>
<feature type="transmembrane region" description="Helical" evidence="6">
    <location>
        <begin position="425"/>
        <end position="445"/>
    </location>
</feature>
<proteinExistence type="predicted"/>
<feature type="transmembrane region" description="Helical" evidence="6">
    <location>
        <begin position="178"/>
        <end position="199"/>
    </location>
</feature>
<dbReference type="PANTHER" id="PTHR23502:SF60">
    <property type="entry name" value="MAJOR FACILITATOR SUPERFAMILY (MFS) PROFILE DOMAIN-CONTAINING PROTEIN-RELATED"/>
    <property type="match status" value="1"/>
</dbReference>
<feature type="compositionally biased region" description="Basic and acidic residues" evidence="5">
    <location>
        <begin position="37"/>
        <end position="49"/>
    </location>
</feature>
<dbReference type="Proteomes" id="UP001149165">
    <property type="component" value="Unassembled WGS sequence"/>
</dbReference>
<dbReference type="CDD" id="cd17323">
    <property type="entry name" value="MFS_Tpo1_MDR_like"/>
    <property type="match status" value="1"/>
</dbReference>
<reference evidence="8" key="1">
    <citation type="submission" date="2022-11" db="EMBL/GenBank/DDBJ databases">
        <authorList>
            <person name="Petersen C."/>
        </authorList>
    </citation>
    <scope>NUCLEOTIDE SEQUENCE</scope>
    <source>
        <strain evidence="8">IBT 30069</strain>
    </source>
</reference>
<dbReference type="PANTHER" id="PTHR23502">
    <property type="entry name" value="MAJOR FACILITATOR SUPERFAMILY"/>
    <property type="match status" value="1"/>
</dbReference>
<dbReference type="AlphaFoldDB" id="A0A9W9KPW4"/>
<dbReference type="Pfam" id="PF07690">
    <property type="entry name" value="MFS_1"/>
    <property type="match status" value="1"/>
</dbReference>
<protein>
    <recommendedName>
        <fullName evidence="7">Major facilitator superfamily (MFS) profile domain-containing protein</fullName>
    </recommendedName>
</protein>
<feature type="transmembrane region" description="Helical" evidence="6">
    <location>
        <begin position="396"/>
        <end position="419"/>
    </location>
</feature>
<evidence type="ECO:0000256" key="3">
    <source>
        <dbReference type="ARBA" id="ARBA00022989"/>
    </source>
</evidence>
<dbReference type="EMBL" id="JAPQKH010000002">
    <property type="protein sequence ID" value="KAJ5113552.1"/>
    <property type="molecule type" value="Genomic_DNA"/>
</dbReference>
<feature type="transmembrane region" description="Helical" evidence="6">
    <location>
        <begin position="355"/>
        <end position="375"/>
    </location>
</feature>
<evidence type="ECO:0000256" key="1">
    <source>
        <dbReference type="ARBA" id="ARBA00004141"/>
    </source>
</evidence>
<dbReference type="FunFam" id="1.20.1250.20:FF:000011">
    <property type="entry name" value="MFS multidrug transporter, putative"/>
    <property type="match status" value="1"/>
</dbReference>
<dbReference type="InterPro" id="IPR020846">
    <property type="entry name" value="MFS_dom"/>
</dbReference>
<dbReference type="InterPro" id="IPR036259">
    <property type="entry name" value="MFS_trans_sf"/>
</dbReference>
<keyword evidence="2 6" id="KW-0812">Transmembrane</keyword>
<evidence type="ECO:0000259" key="7">
    <source>
        <dbReference type="PROSITE" id="PS50850"/>
    </source>
</evidence>
<keyword evidence="3 6" id="KW-1133">Transmembrane helix</keyword>
<evidence type="ECO:0000256" key="4">
    <source>
        <dbReference type="ARBA" id="ARBA00023136"/>
    </source>
</evidence>
<dbReference type="PROSITE" id="PS50850">
    <property type="entry name" value="MFS"/>
    <property type="match status" value="1"/>
</dbReference>
<feature type="compositionally biased region" description="Polar residues" evidence="5">
    <location>
        <begin position="51"/>
        <end position="60"/>
    </location>
</feature>
<dbReference type="InterPro" id="IPR011701">
    <property type="entry name" value="MFS"/>
</dbReference>
<feature type="transmembrane region" description="Helical" evidence="6">
    <location>
        <begin position="241"/>
        <end position="261"/>
    </location>
</feature>
<evidence type="ECO:0000256" key="2">
    <source>
        <dbReference type="ARBA" id="ARBA00022692"/>
    </source>
</evidence>
<reference evidence="8" key="2">
    <citation type="journal article" date="2023" name="IMA Fungus">
        <title>Comparative genomic study of the Penicillium genus elucidates a diverse pangenome and 15 lateral gene transfer events.</title>
        <authorList>
            <person name="Petersen C."/>
            <person name="Sorensen T."/>
            <person name="Nielsen M.R."/>
            <person name="Sondergaard T.E."/>
            <person name="Sorensen J.L."/>
            <person name="Fitzpatrick D.A."/>
            <person name="Frisvad J.C."/>
            <person name="Nielsen K.L."/>
        </authorList>
    </citation>
    <scope>NUCLEOTIDE SEQUENCE</scope>
    <source>
        <strain evidence="8">IBT 30069</strain>
    </source>
</reference>
<feature type="transmembrane region" description="Helical" evidence="6">
    <location>
        <begin position="153"/>
        <end position="172"/>
    </location>
</feature>
<feature type="transmembrane region" description="Helical" evidence="6">
    <location>
        <begin position="121"/>
        <end position="141"/>
    </location>
</feature>
<dbReference type="SUPFAM" id="SSF103473">
    <property type="entry name" value="MFS general substrate transporter"/>
    <property type="match status" value="1"/>
</dbReference>
<feature type="transmembrane region" description="Helical" evidence="6">
    <location>
        <begin position="211"/>
        <end position="229"/>
    </location>
</feature>
<feature type="domain" description="Major facilitator superfamily (MFS) profile" evidence="7">
    <location>
        <begin position="86"/>
        <end position="519"/>
    </location>
</feature>
<comment type="caution">
    <text evidence="8">The sequence shown here is derived from an EMBL/GenBank/DDBJ whole genome shotgun (WGS) entry which is preliminary data.</text>
</comment>
<name>A0A9W9KPW4_9EURO</name>
<gene>
    <name evidence="8" type="ORF">N7456_002086</name>
</gene>
<feature type="compositionally biased region" description="Polar residues" evidence="5">
    <location>
        <begin position="25"/>
        <end position="35"/>
    </location>
</feature>
<sequence length="527" mass="58004">MGEKDQSIPKDMSPQSRAQADPASSHGSLKANGQNLDPEKTAQRPREIPETTESNTSQTDPKLVTWDGPDDPENPKNWPMKKKWITMGIVSMYTLISPVSSTMVAPALESIGAEFNIKEEFILELTLSIFILAYAIGPLSLGPFSEAYGRAIVLQLANLFYLAFNIGCGFSQSTGQLIAFRFLSGLGGSVPMVVGGGVLGDSFRAEERGTAMALFSLAPLLGPSIGPIMGGFIAEYTTWRWVFYATSIATGIVQVAGIFFLRETYSPRILKVRAKKLRIATGDSSYQTVEEREGKTLLQLMQVSLVRPFRLLFTQLIIQALALYMAYIYGLYYLLMSTFPDLWTDVYNESTGIGGLNYISLGLGSMLGTYICAFLNDRIYQHLKARNSESTGKPEFRLPLLAITTVCVPVGLFIYGWTAQTHRHWIAPNIGACVFSLGNMMTFQCMQTYIVDTYTRYAASALAAVSVLRSLAAFGFPLFAPYMYDDLHYGWGNSVLAFISLGIGIPAPIFLWLYGEKLRNASTYATG</sequence>
<feature type="transmembrane region" description="Helical" evidence="6">
    <location>
        <begin position="491"/>
        <end position="514"/>
    </location>
</feature>
<dbReference type="Gene3D" id="1.20.1250.20">
    <property type="entry name" value="MFS general substrate transporter like domains"/>
    <property type="match status" value="1"/>
</dbReference>